<keyword evidence="11" id="KW-1208">Phospholipid metabolism</keyword>
<dbReference type="GO" id="GO:0008808">
    <property type="term" value="F:cardiolipin synthase activity"/>
    <property type="evidence" value="ECO:0007669"/>
    <property type="project" value="UniProtKB-UniRule"/>
</dbReference>
<dbReference type="InterPro" id="IPR001736">
    <property type="entry name" value="PLipase_D/transphosphatidylase"/>
</dbReference>
<evidence type="ECO:0000256" key="6">
    <source>
        <dbReference type="ARBA" id="ARBA00022737"/>
    </source>
</evidence>
<dbReference type="Pfam" id="PF13396">
    <property type="entry name" value="PLDc_N"/>
    <property type="match status" value="1"/>
</dbReference>
<keyword evidence="2" id="KW-1003">Cell membrane</keyword>
<evidence type="ECO:0000256" key="1">
    <source>
        <dbReference type="ARBA" id="ARBA00004651"/>
    </source>
</evidence>
<dbReference type="NCBIfam" id="TIGR04265">
    <property type="entry name" value="bac_cardiolipin"/>
    <property type="match status" value="1"/>
</dbReference>
<evidence type="ECO:0000256" key="13">
    <source>
        <dbReference type="SAM" id="Phobius"/>
    </source>
</evidence>
<dbReference type="FunCoup" id="A0A395JQE9">
    <property type="interactions" value="111"/>
</dbReference>
<dbReference type="SUPFAM" id="SSF56024">
    <property type="entry name" value="Phospholipase D/nuclease"/>
    <property type="match status" value="2"/>
</dbReference>
<reference evidence="15 16" key="1">
    <citation type="submission" date="2018-06" db="EMBL/GenBank/DDBJ databases">
        <title>Genomic Encyclopedia of Type Strains, Phase IV (KMG-IV): sequencing the most valuable type-strain genomes for metagenomic binning, comparative biology and taxonomic classification.</title>
        <authorList>
            <person name="Goeker M."/>
        </authorList>
    </citation>
    <scope>NUCLEOTIDE SEQUENCE [LARGE SCALE GENOMIC DNA]</scope>
    <source>
        <strain evidence="15 16">DSM 24032</strain>
    </source>
</reference>
<comment type="caution">
    <text evidence="15">The sequence shown here is derived from an EMBL/GenBank/DDBJ whole genome shotgun (WGS) entry which is preliminary data.</text>
</comment>
<keyword evidence="3" id="KW-0444">Lipid biosynthesis</keyword>
<dbReference type="RefSeq" id="WP_113953147.1">
    <property type="nucleotide sequence ID" value="NZ_QNRT01000001.1"/>
</dbReference>
<keyword evidence="5 13" id="KW-0812">Transmembrane</keyword>
<dbReference type="CDD" id="cd09163">
    <property type="entry name" value="PLDc_CLS_unchar2_2"/>
    <property type="match status" value="1"/>
</dbReference>
<dbReference type="Pfam" id="PF13091">
    <property type="entry name" value="PLDc_2"/>
    <property type="match status" value="2"/>
</dbReference>
<keyword evidence="10" id="KW-0594">Phospholipid biosynthesis</keyword>
<proteinExistence type="predicted"/>
<evidence type="ECO:0000256" key="2">
    <source>
        <dbReference type="ARBA" id="ARBA00022475"/>
    </source>
</evidence>
<accession>A0A395JQE9</accession>
<keyword evidence="7 13" id="KW-1133">Transmembrane helix</keyword>
<keyword evidence="6" id="KW-0677">Repeat</keyword>
<dbReference type="PANTHER" id="PTHR21248">
    <property type="entry name" value="CARDIOLIPIN SYNTHASE"/>
    <property type="match status" value="1"/>
</dbReference>
<protein>
    <recommendedName>
        <fullName evidence="12">Cardiolipin synthase</fullName>
        <ecNumber evidence="12">2.7.8.-</ecNumber>
    </recommendedName>
</protein>
<evidence type="ECO:0000256" key="8">
    <source>
        <dbReference type="ARBA" id="ARBA00023098"/>
    </source>
</evidence>
<evidence type="ECO:0000256" key="11">
    <source>
        <dbReference type="ARBA" id="ARBA00023264"/>
    </source>
</evidence>
<evidence type="ECO:0000256" key="10">
    <source>
        <dbReference type="ARBA" id="ARBA00023209"/>
    </source>
</evidence>
<feature type="transmembrane region" description="Helical" evidence="13">
    <location>
        <begin position="6"/>
        <end position="26"/>
    </location>
</feature>
<dbReference type="AlphaFoldDB" id="A0A395JQE9"/>
<keyword evidence="8" id="KW-0443">Lipid metabolism</keyword>
<dbReference type="OrthoDB" id="9762009at2"/>
<keyword evidence="4" id="KW-0808">Transferase</keyword>
<dbReference type="InterPro" id="IPR027379">
    <property type="entry name" value="CLS_N"/>
</dbReference>
<sequence length="484" mass="53981">MDIYVLAGFLVHFGAAIWAIYHNLLFKRDTRAALSWIMICLLVPYLGPLTYYLFGINRIQRRAQGLKRGLLAVAYEIADHKPAKHTPKALAGSHSSITAGATPYNTNLARIGYTVSGRSLVNGNQVSALHNGDAVYPAMLLAIEKATKCVYLTSYIFKSDRIGKRFIEALSAASERGVDVKVIVDGVGNLYSFRRSTTLLRNKGLKVVQFLPPTLIPPSAHINLRNHRKILTVDNTHAFIGGMNISDDNLDYPKRLRSVTDMHFEVSGPVVDQLTSLFNYDWHYAHGHDTATVDCAISPNTGDMACRLIPDGPDESLDALAVTIQTVISSATERVAIMTPYFLPSREMLSAIQSAAIRGVTVQIVLPLENNLFYMHWANRNLLAELLNWDVKIYYQPSPFCHTKLLCVDRSYSLIGSANLDQRSLRLNFELGLEVFSESLNAQLVDHVHEVIQRSTEVTYQQLASRSVLVRLRDSLVSMMSPYL</sequence>
<evidence type="ECO:0000256" key="12">
    <source>
        <dbReference type="NCBIfam" id="TIGR04265"/>
    </source>
</evidence>
<dbReference type="Proteomes" id="UP000253083">
    <property type="component" value="Unassembled WGS sequence"/>
</dbReference>
<feature type="domain" description="PLD phosphodiesterase" evidence="14">
    <location>
        <begin position="402"/>
        <end position="424"/>
    </location>
</feature>
<evidence type="ECO:0000313" key="16">
    <source>
        <dbReference type="Proteomes" id="UP000253083"/>
    </source>
</evidence>
<evidence type="ECO:0000256" key="4">
    <source>
        <dbReference type="ARBA" id="ARBA00022679"/>
    </source>
</evidence>
<evidence type="ECO:0000256" key="7">
    <source>
        <dbReference type="ARBA" id="ARBA00022989"/>
    </source>
</evidence>
<evidence type="ECO:0000256" key="5">
    <source>
        <dbReference type="ARBA" id="ARBA00022692"/>
    </source>
</evidence>
<evidence type="ECO:0000256" key="3">
    <source>
        <dbReference type="ARBA" id="ARBA00022516"/>
    </source>
</evidence>
<comment type="subcellular location">
    <subcellularLocation>
        <location evidence="1">Cell membrane</location>
        <topology evidence="1">Multi-pass membrane protein</topology>
    </subcellularLocation>
</comment>
<dbReference type="SMART" id="SM00155">
    <property type="entry name" value="PLDc"/>
    <property type="match status" value="2"/>
</dbReference>
<feature type="domain" description="PLD phosphodiesterase" evidence="14">
    <location>
        <begin position="222"/>
        <end position="249"/>
    </location>
</feature>
<dbReference type="InterPro" id="IPR022924">
    <property type="entry name" value="Cardiolipin_synthase"/>
</dbReference>
<evidence type="ECO:0000313" key="15">
    <source>
        <dbReference type="EMBL" id="RBP53593.1"/>
    </source>
</evidence>
<dbReference type="EMBL" id="QNRT01000001">
    <property type="protein sequence ID" value="RBP53593.1"/>
    <property type="molecule type" value="Genomic_DNA"/>
</dbReference>
<dbReference type="GO" id="GO:0005886">
    <property type="term" value="C:plasma membrane"/>
    <property type="evidence" value="ECO:0007669"/>
    <property type="project" value="UniProtKB-SubCell"/>
</dbReference>
<dbReference type="GO" id="GO:0032049">
    <property type="term" value="P:cardiolipin biosynthetic process"/>
    <property type="evidence" value="ECO:0007669"/>
    <property type="project" value="UniProtKB-UniRule"/>
</dbReference>
<dbReference type="Gene3D" id="3.30.870.10">
    <property type="entry name" value="Endonuclease Chain A"/>
    <property type="match status" value="2"/>
</dbReference>
<keyword evidence="16" id="KW-1185">Reference proteome</keyword>
<dbReference type="InParanoid" id="A0A395JQE9"/>
<feature type="transmembrane region" description="Helical" evidence="13">
    <location>
        <begin position="33"/>
        <end position="54"/>
    </location>
</feature>
<keyword evidence="9 13" id="KW-0472">Membrane</keyword>
<dbReference type="CDD" id="cd09157">
    <property type="entry name" value="PLDc_CLS_unchar2_1"/>
    <property type="match status" value="1"/>
</dbReference>
<name>A0A395JQE9_9GAMM</name>
<organism evidence="15 16">
    <name type="scientific">Arenicella xantha</name>
    <dbReference type="NCBI Taxonomy" id="644221"/>
    <lineage>
        <taxon>Bacteria</taxon>
        <taxon>Pseudomonadati</taxon>
        <taxon>Pseudomonadota</taxon>
        <taxon>Gammaproteobacteria</taxon>
        <taxon>Arenicellales</taxon>
        <taxon>Arenicellaceae</taxon>
        <taxon>Arenicella</taxon>
    </lineage>
</organism>
<dbReference type="InterPro" id="IPR025202">
    <property type="entry name" value="PLD-like_dom"/>
</dbReference>
<dbReference type="EC" id="2.7.8.-" evidence="12"/>
<evidence type="ECO:0000256" key="9">
    <source>
        <dbReference type="ARBA" id="ARBA00023136"/>
    </source>
</evidence>
<dbReference type="PROSITE" id="PS50035">
    <property type="entry name" value="PLD"/>
    <property type="match status" value="2"/>
</dbReference>
<gene>
    <name evidence="15" type="ORF">DFR28_101980</name>
</gene>
<dbReference type="PANTHER" id="PTHR21248:SF22">
    <property type="entry name" value="PHOSPHOLIPASE D"/>
    <property type="match status" value="1"/>
</dbReference>
<evidence type="ECO:0000259" key="14">
    <source>
        <dbReference type="PROSITE" id="PS50035"/>
    </source>
</evidence>